<dbReference type="OrthoDB" id="9792971at2"/>
<dbReference type="PANTHER" id="PTHR43333">
    <property type="entry name" value="2-HACID_DH_C DOMAIN-CONTAINING PROTEIN"/>
    <property type="match status" value="1"/>
</dbReference>
<evidence type="ECO:0000313" key="5">
    <source>
        <dbReference type="Proteomes" id="UP000322530"/>
    </source>
</evidence>
<dbReference type="CDD" id="cd05300">
    <property type="entry name" value="2-Hacid_dh_1"/>
    <property type="match status" value="1"/>
</dbReference>
<name>A0A5A5TDU3_9CHLR</name>
<protein>
    <submittedName>
        <fullName evidence="4">3-phosphoglycerate dehydrogenase</fullName>
    </submittedName>
</protein>
<evidence type="ECO:0000256" key="1">
    <source>
        <dbReference type="ARBA" id="ARBA00023002"/>
    </source>
</evidence>
<dbReference type="SUPFAM" id="SSF51735">
    <property type="entry name" value="NAD(P)-binding Rossmann-fold domains"/>
    <property type="match status" value="1"/>
</dbReference>
<dbReference type="EMBL" id="BIXY01000041">
    <property type="protein sequence ID" value="GCF09366.1"/>
    <property type="molecule type" value="Genomic_DNA"/>
</dbReference>
<dbReference type="Pfam" id="PF02826">
    <property type="entry name" value="2-Hacid_dh_C"/>
    <property type="match status" value="1"/>
</dbReference>
<reference evidence="4 5" key="1">
    <citation type="submission" date="2019-01" db="EMBL/GenBank/DDBJ databases">
        <title>Draft genome sequence of Dictyobacter sp. Uno17.</title>
        <authorList>
            <person name="Wang C.M."/>
            <person name="Zheng Y."/>
            <person name="Sakai Y."/>
            <person name="Abe K."/>
            <person name="Yokota A."/>
            <person name="Yabe S."/>
        </authorList>
    </citation>
    <scope>NUCLEOTIDE SEQUENCE [LARGE SCALE GENOMIC DNA]</scope>
    <source>
        <strain evidence="4 5">Uno17</strain>
    </source>
</reference>
<dbReference type="Gene3D" id="3.40.50.720">
    <property type="entry name" value="NAD(P)-binding Rossmann-like Domain"/>
    <property type="match status" value="2"/>
</dbReference>
<accession>A0A5A5TDU3</accession>
<dbReference type="InterPro" id="IPR036291">
    <property type="entry name" value="NAD(P)-bd_dom_sf"/>
</dbReference>
<keyword evidence="1" id="KW-0560">Oxidoreductase</keyword>
<proteinExistence type="predicted"/>
<dbReference type="RefSeq" id="WP_149402306.1">
    <property type="nucleotide sequence ID" value="NZ_BIXY01000041.1"/>
</dbReference>
<comment type="caution">
    <text evidence="4">The sequence shown here is derived from an EMBL/GenBank/DDBJ whole genome shotgun (WGS) entry which is preliminary data.</text>
</comment>
<sequence>MNTTTLPTILINMPMAETIITDGLLEQFQQQFPGYQLHVVSARATHEIPTDIWQHTEILATLGHLLPDPEQAPRLRWVHLHSAGADVATRQPLYKTDVIFTTSSGVHSINIAEFVLAAILSWYHEFARMYQGQQQKNWIEMQHFQIDELHGKTLGIVGYGSIGREIARQARAFGTRILATQRNTDHRDHGFLFPGIGDPEGTIPERYYPIEQLHALLQESDIVVAAVPLTDSTRQLFNEAAFKAMKRHAYFINIARGEVCDENALIQALSEQWIAGATLDVFEQEPLPAESPLWSLPNVFLTPHISGWTPHYTQRTLAIFTENLRRYQAHAPQTMYNLVDKQHGY</sequence>
<feature type="domain" description="D-isomer specific 2-hydroxyacid dehydrogenase NAD-binding" evidence="3">
    <location>
        <begin position="116"/>
        <end position="306"/>
    </location>
</feature>
<evidence type="ECO:0000259" key="3">
    <source>
        <dbReference type="Pfam" id="PF02826"/>
    </source>
</evidence>
<dbReference type="GO" id="GO:0016491">
    <property type="term" value="F:oxidoreductase activity"/>
    <property type="evidence" value="ECO:0007669"/>
    <property type="project" value="UniProtKB-KW"/>
</dbReference>
<keyword evidence="5" id="KW-1185">Reference proteome</keyword>
<dbReference type="Proteomes" id="UP000322530">
    <property type="component" value="Unassembled WGS sequence"/>
</dbReference>
<dbReference type="AlphaFoldDB" id="A0A5A5TDU3"/>
<dbReference type="GO" id="GO:0051287">
    <property type="term" value="F:NAD binding"/>
    <property type="evidence" value="ECO:0007669"/>
    <property type="project" value="InterPro"/>
</dbReference>
<dbReference type="SUPFAM" id="SSF52283">
    <property type="entry name" value="Formate/glycerate dehydrogenase catalytic domain-like"/>
    <property type="match status" value="1"/>
</dbReference>
<gene>
    <name evidence="4" type="ORF">KDI_29300</name>
</gene>
<evidence type="ECO:0000256" key="2">
    <source>
        <dbReference type="ARBA" id="ARBA00023027"/>
    </source>
</evidence>
<dbReference type="PANTHER" id="PTHR43333:SF1">
    <property type="entry name" value="D-ISOMER SPECIFIC 2-HYDROXYACID DEHYDROGENASE NAD-BINDING DOMAIN-CONTAINING PROTEIN"/>
    <property type="match status" value="1"/>
</dbReference>
<dbReference type="FunFam" id="3.40.50.720:FF:000363">
    <property type="entry name" value="D-isomer specific 2-hydroxyacid dehydrogenase"/>
    <property type="match status" value="1"/>
</dbReference>
<dbReference type="InterPro" id="IPR006140">
    <property type="entry name" value="D-isomer_DH_NAD-bd"/>
</dbReference>
<organism evidence="4 5">
    <name type="scientific">Dictyobacter arantiisoli</name>
    <dbReference type="NCBI Taxonomy" id="2014874"/>
    <lineage>
        <taxon>Bacteria</taxon>
        <taxon>Bacillati</taxon>
        <taxon>Chloroflexota</taxon>
        <taxon>Ktedonobacteria</taxon>
        <taxon>Ktedonobacterales</taxon>
        <taxon>Dictyobacteraceae</taxon>
        <taxon>Dictyobacter</taxon>
    </lineage>
</organism>
<evidence type="ECO:0000313" key="4">
    <source>
        <dbReference type="EMBL" id="GCF09366.1"/>
    </source>
</evidence>
<keyword evidence="2" id="KW-0520">NAD</keyword>